<keyword evidence="4" id="KW-1185">Reference proteome</keyword>
<dbReference type="Pfam" id="PF03435">
    <property type="entry name" value="Sacchrp_dh_NADP"/>
    <property type="match status" value="1"/>
</dbReference>
<accession>V8CGB9</accession>
<name>V8CGB9_9BACT</name>
<dbReference type="InterPro" id="IPR036291">
    <property type="entry name" value="NAD(P)-bd_dom_sf"/>
</dbReference>
<dbReference type="SUPFAM" id="SSF51735">
    <property type="entry name" value="NAD(P)-binding Rossmann-fold domains"/>
    <property type="match status" value="1"/>
</dbReference>
<sequence>MNNKIKYIGVIGGNGSVGGLIVNYLLSELSDQHILISYRTSERVPTSISSTERTKYCHLDYNNENELKSFCSRCFVVINAAGPSSLMGNIIALQALNSECHYIDIGGYDSLMEQMKPYEDIVKAKGLCFVIGAGWMPGLSGVFAKYIIEQHLNVNPMKFRMFFGAVDNWSYSSTYDMAKTSITGFSTSFFSYGKRYRRSPLHKDILKSFSFLLQRKICIPIFDNQLVKVASTHNHVKEFSTYVMVNDFISMLKFMWISIFYKKRLGQAAKLLEKDYKRLVKKEGKWGAVVCSMSAEKSSTKKNFCMLTNDNLKYTSLPSIIVVKNLLRNKLNSGVNYLCDAIECDSFIREISEYGINYTCDEI</sequence>
<dbReference type="OrthoDB" id="9794724at2"/>
<feature type="domain" description="Saccharopine dehydrogenase NADP binding" evidence="2">
    <location>
        <begin position="8"/>
        <end position="127"/>
    </location>
</feature>
<dbReference type="PANTHER" id="PTHR43781:SF1">
    <property type="entry name" value="SACCHAROPINE DEHYDROGENASE"/>
    <property type="match status" value="1"/>
</dbReference>
<dbReference type="PANTHER" id="PTHR43781">
    <property type="entry name" value="SACCHAROPINE DEHYDROGENASE"/>
    <property type="match status" value="1"/>
</dbReference>
<protein>
    <recommendedName>
        <fullName evidence="2">Saccharopine dehydrogenase NADP binding domain-containing protein</fullName>
    </recommendedName>
</protein>
<evidence type="ECO:0000259" key="2">
    <source>
        <dbReference type="Pfam" id="PF03435"/>
    </source>
</evidence>
<evidence type="ECO:0000313" key="3">
    <source>
        <dbReference type="EMBL" id="ETD26035.1"/>
    </source>
</evidence>
<dbReference type="PATRIC" id="fig|1073366.3.peg.2445"/>
<dbReference type="InterPro" id="IPR005097">
    <property type="entry name" value="Sacchrp_dh_NADP-bd"/>
</dbReference>
<reference evidence="3 4" key="1">
    <citation type="submission" date="2013-10" db="EMBL/GenBank/DDBJ databases">
        <title>The Genome Sequence of Prevotella nigrescens CC14M.</title>
        <authorList>
            <consortium name="The Broad Institute Genomics Platform"/>
            <person name="Earl A."/>
            <person name="Allen-Vercoe E."/>
            <person name="Daigneault M."/>
            <person name="Young S.K."/>
            <person name="Zeng Q."/>
            <person name="Gargeya S."/>
            <person name="Fitzgerald M."/>
            <person name="Abouelleil A."/>
            <person name="Alvarado L."/>
            <person name="Chapman S.B."/>
            <person name="Gainer-Dewar J."/>
            <person name="Goldberg J."/>
            <person name="Griggs A."/>
            <person name="Gujja S."/>
            <person name="Hansen M."/>
            <person name="Howarth C."/>
            <person name="Imamovic A."/>
            <person name="Ireland A."/>
            <person name="Larimer J."/>
            <person name="McCowan C."/>
            <person name="Murphy C."/>
            <person name="Pearson M."/>
            <person name="Poon T.W."/>
            <person name="Priest M."/>
            <person name="Roberts A."/>
            <person name="Saif S."/>
            <person name="Shea T."/>
            <person name="Sykes S."/>
            <person name="Wortman J."/>
            <person name="Nusbaum C."/>
            <person name="Birren B."/>
        </authorList>
    </citation>
    <scope>NUCLEOTIDE SEQUENCE [LARGE SCALE GENOMIC DNA]</scope>
    <source>
        <strain evidence="3 4">CC14M</strain>
    </source>
</reference>
<evidence type="ECO:0000256" key="1">
    <source>
        <dbReference type="SAM" id="Phobius"/>
    </source>
</evidence>
<feature type="transmembrane region" description="Helical" evidence="1">
    <location>
        <begin position="7"/>
        <end position="26"/>
    </location>
</feature>
<organism evidence="3 4">
    <name type="scientific">Prevotella nigrescens CC14M</name>
    <dbReference type="NCBI Taxonomy" id="1073366"/>
    <lineage>
        <taxon>Bacteria</taxon>
        <taxon>Pseudomonadati</taxon>
        <taxon>Bacteroidota</taxon>
        <taxon>Bacteroidia</taxon>
        <taxon>Bacteroidales</taxon>
        <taxon>Prevotellaceae</taxon>
        <taxon>Prevotella</taxon>
    </lineage>
</organism>
<dbReference type="Gene3D" id="3.40.50.720">
    <property type="entry name" value="NAD(P)-binding Rossmann-like Domain"/>
    <property type="match status" value="1"/>
</dbReference>
<dbReference type="EMBL" id="AZJH01000039">
    <property type="protein sequence ID" value="ETD26035.1"/>
    <property type="molecule type" value="Genomic_DNA"/>
</dbReference>
<dbReference type="Proteomes" id="UP000018727">
    <property type="component" value="Unassembled WGS sequence"/>
</dbReference>
<proteinExistence type="predicted"/>
<comment type="caution">
    <text evidence="3">The sequence shown here is derived from an EMBL/GenBank/DDBJ whole genome shotgun (WGS) entry which is preliminary data.</text>
</comment>
<dbReference type="RefSeq" id="WP_004342567.1">
    <property type="nucleotide sequence ID" value="NZ_KI669428.1"/>
</dbReference>
<gene>
    <name evidence="3" type="ORF">HMPREF1173_02383</name>
</gene>
<dbReference type="HOGENOM" id="CLU_762575_0_0_10"/>
<dbReference type="AlphaFoldDB" id="V8CGB9"/>
<evidence type="ECO:0000313" key="4">
    <source>
        <dbReference type="Proteomes" id="UP000018727"/>
    </source>
</evidence>
<keyword evidence="1" id="KW-0812">Transmembrane</keyword>
<keyword evidence="1" id="KW-0472">Membrane</keyword>
<keyword evidence="1" id="KW-1133">Transmembrane helix</keyword>